<feature type="domain" description="RRM" evidence="4">
    <location>
        <begin position="247"/>
        <end position="340"/>
    </location>
</feature>
<keyword evidence="6" id="KW-1185">Reference proteome</keyword>
<comment type="caution">
    <text evidence="5">The sequence shown here is derived from an EMBL/GenBank/DDBJ whole genome shotgun (WGS) entry which is preliminary data.</text>
</comment>
<organism evidence="5 6">
    <name type="scientific">Lipomyces tetrasporus</name>
    <dbReference type="NCBI Taxonomy" id="54092"/>
    <lineage>
        <taxon>Eukaryota</taxon>
        <taxon>Fungi</taxon>
        <taxon>Dikarya</taxon>
        <taxon>Ascomycota</taxon>
        <taxon>Saccharomycotina</taxon>
        <taxon>Lipomycetes</taxon>
        <taxon>Lipomycetales</taxon>
        <taxon>Lipomycetaceae</taxon>
        <taxon>Lipomyces</taxon>
    </lineage>
</organism>
<dbReference type="InterPro" id="IPR000504">
    <property type="entry name" value="RRM_dom"/>
</dbReference>
<feature type="compositionally biased region" description="Polar residues" evidence="3">
    <location>
        <begin position="206"/>
        <end position="225"/>
    </location>
</feature>
<dbReference type="GeneID" id="80880520"/>
<evidence type="ECO:0000313" key="6">
    <source>
        <dbReference type="Proteomes" id="UP001217417"/>
    </source>
</evidence>
<gene>
    <name evidence="5" type="ORF">POJ06DRAFT_20507</name>
</gene>
<protein>
    <recommendedName>
        <fullName evidence="4">RRM domain-containing protein</fullName>
    </recommendedName>
</protein>
<evidence type="ECO:0000313" key="5">
    <source>
        <dbReference type="EMBL" id="KAJ8097736.1"/>
    </source>
</evidence>
<dbReference type="AlphaFoldDB" id="A0AAD7VQC6"/>
<reference evidence="5" key="1">
    <citation type="submission" date="2023-03" db="EMBL/GenBank/DDBJ databases">
        <title>Near-Complete genome sequence of Lipomyces tetrasporous NRRL Y-64009, an oleaginous yeast capable of growing on lignocellulosic hydrolysates.</title>
        <authorList>
            <consortium name="Lawrence Berkeley National Laboratory"/>
            <person name="Jagtap S.S."/>
            <person name="Liu J.-J."/>
            <person name="Walukiewicz H.E."/>
            <person name="Pangilinan J."/>
            <person name="Lipzen A."/>
            <person name="Ahrendt S."/>
            <person name="Koriabine M."/>
            <person name="Cobaugh K."/>
            <person name="Salamov A."/>
            <person name="Yoshinaga Y."/>
            <person name="Ng V."/>
            <person name="Daum C."/>
            <person name="Grigoriev I.V."/>
            <person name="Slininger P.J."/>
            <person name="Dien B.S."/>
            <person name="Jin Y.-S."/>
            <person name="Rao C.V."/>
        </authorList>
    </citation>
    <scope>NUCLEOTIDE SEQUENCE</scope>
    <source>
        <strain evidence="5">NRRL Y-64009</strain>
    </source>
</reference>
<evidence type="ECO:0000256" key="2">
    <source>
        <dbReference type="PROSITE-ProRule" id="PRU00176"/>
    </source>
</evidence>
<feature type="domain" description="RRM" evidence="4">
    <location>
        <begin position="56"/>
        <end position="134"/>
    </location>
</feature>
<dbReference type="Proteomes" id="UP001217417">
    <property type="component" value="Unassembled WGS sequence"/>
</dbReference>
<feature type="compositionally biased region" description="Basic residues" evidence="3">
    <location>
        <begin position="226"/>
        <end position="237"/>
    </location>
</feature>
<evidence type="ECO:0000259" key="4">
    <source>
        <dbReference type="PROSITE" id="PS50102"/>
    </source>
</evidence>
<feature type="region of interest" description="Disordered" evidence="3">
    <location>
        <begin position="25"/>
        <end position="47"/>
    </location>
</feature>
<dbReference type="GO" id="GO:0005634">
    <property type="term" value="C:nucleus"/>
    <property type="evidence" value="ECO:0007669"/>
    <property type="project" value="TreeGrafter"/>
</dbReference>
<dbReference type="GO" id="GO:0005737">
    <property type="term" value="C:cytoplasm"/>
    <property type="evidence" value="ECO:0007669"/>
    <property type="project" value="TreeGrafter"/>
</dbReference>
<dbReference type="EMBL" id="JARPMG010000010">
    <property type="protein sequence ID" value="KAJ8097736.1"/>
    <property type="molecule type" value="Genomic_DNA"/>
</dbReference>
<dbReference type="InterPro" id="IPR035979">
    <property type="entry name" value="RBD_domain_sf"/>
</dbReference>
<feature type="region of interest" description="Disordered" evidence="3">
    <location>
        <begin position="347"/>
        <end position="366"/>
    </location>
</feature>
<dbReference type="RefSeq" id="XP_056041186.1">
    <property type="nucleotide sequence ID" value="XM_056185354.1"/>
</dbReference>
<evidence type="ECO:0000256" key="3">
    <source>
        <dbReference type="SAM" id="MobiDB-lite"/>
    </source>
</evidence>
<keyword evidence="1 2" id="KW-0694">RNA-binding</keyword>
<name>A0AAD7VQC6_9ASCO</name>
<feature type="compositionally biased region" description="Basic residues" evidence="3">
    <location>
        <begin position="144"/>
        <end position="165"/>
    </location>
</feature>
<feature type="region of interest" description="Disordered" evidence="3">
    <location>
        <begin position="133"/>
        <end position="246"/>
    </location>
</feature>
<dbReference type="SUPFAM" id="SSF54928">
    <property type="entry name" value="RNA-binding domain, RBD"/>
    <property type="match status" value="2"/>
</dbReference>
<dbReference type="Gene3D" id="3.30.70.330">
    <property type="match status" value="2"/>
</dbReference>
<feature type="compositionally biased region" description="Basic and acidic residues" evidence="3">
    <location>
        <begin position="36"/>
        <end position="47"/>
    </location>
</feature>
<feature type="compositionally biased region" description="Acidic residues" evidence="3">
    <location>
        <begin position="26"/>
        <end position="35"/>
    </location>
</feature>
<dbReference type="GO" id="GO:0003729">
    <property type="term" value="F:mRNA binding"/>
    <property type="evidence" value="ECO:0007669"/>
    <property type="project" value="TreeGrafter"/>
</dbReference>
<dbReference type="Pfam" id="PF00076">
    <property type="entry name" value="RRM_1"/>
    <property type="match status" value="2"/>
</dbReference>
<dbReference type="InterPro" id="IPR050374">
    <property type="entry name" value="RRT5_SRSF_SR"/>
</dbReference>
<dbReference type="InterPro" id="IPR012677">
    <property type="entry name" value="Nucleotide-bd_a/b_plait_sf"/>
</dbReference>
<evidence type="ECO:0000256" key="1">
    <source>
        <dbReference type="ARBA" id="ARBA00022884"/>
    </source>
</evidence>
<dbReference type="PROSITE" id="PS50102">
    <property type="entry name" value="RRM"/>
    <property type="match status" value="2"/>
</dbReference>
<sequence length="378" mass="41154">MATDTTTVPIEETTAQLETTTVADAPVDDELPVEESETRGESAVPKEDPIQIKEKRRIYIGNLPFSATETEIKEFLGPYDLEYVTVPPHRFIANRNTGYAFVDFKSPEDAAKVIDELNGKSMADRAVFIQLAKPPSERRESRRIARGGLRRGRGGRVGGTRRRSPKSNEPATEGHGEVDTTAEEAPKEGAPAVENKVAVESPEQAADSTPASNDENAPPANSTGKRPQRRRPAHKRGPPKEGIPSTTTVFVANLSYSCTTEKLKGYFADYYPEWAHVALKRTPAFVLARLAERGVTPRPPRALGFGFVRFADEETQKKAIAELNGKEFDGRAVSVRVAIDSQIEKAKKEENGEVDGEEAGEESADVVEAAVPAVEATA</sequence>
<proteinExistence type="predicted"/>
<accession>A0AAD7VQC6</accession>
<dbReference type="SMART" id="SM00360">
    <property type="entry name" value="RRM"/>
    <property type="match status" value="2"/>
</dbReference>
<feature type="compositionally biased region" description="Acidic residues" evidence="3">
    <location>
        <begin position="352"/>
        <end position="365"/>
    </location>
</feature>
<dbReference type="PANTHER" id="PTHR23003">
    <property type="entry name" value="RNA RECOGNITION MOTIF RRM DOMAIN CONTAINING PROTEIN"/>
    <property type="match status" value="1"/>
</dbReference>